<name>A0ABY5PDN3_9ACTN</name>
<dbReference type="InterPro" id="IPR040771">
    <property type="entry name" value="TLP1_add_C"/>
</dbReference>
<evidence type="ECO:0000313" key="7">
    <source>
        <dbReference type="Proteomes" id="UP001058860"/>
    </source>
</evidence>
<dbReference type="SUPFAM" id="SSF53901">
    <property type="entry name" value="Thiolase-like"/>
    <property type="match status" value="2"/>
</dbReference>
<keyword evidence="2" id="KW-0808">Transferase</keyword>
<keyword evidence="7" id="KW-1185">Reference proteome</keyword>
<dbReference type="RefSeq" id="WP_353863082.1">
    <property type="nucleotide sequence ID" value="NZ_CP088295.1"/>
</dbReference>
<dbReference type="InterPro" id="IPR016039">
    <property type="entry name" value="Thiolase-like"/>
</dbReference>
<dbReference type="PANTHER" id="PTHR18919:SF139">
    <property type="entry name" value="THIOLASE-LIKE PROTEIN TYPE 1 ADDITIONAL C-TERMINAL DOMAIN-CONTAINING PROTEIN"/>
    <property type="match status" value="1"/>
</dbReference>
<evidence type="ECO:0000256" key="3">
    <source>
        <dbReference type="ARBA" id="ARBA00023315"/>
    </source>
</evidence>
<comment type="similarity">
    <text evidence="1">Belongs to the thiolase-like superfamily. Thiolase family.</text>
</comment>
<dbReference type="EMBL" id="CP088295">
    <property type="protein sequence ID" value="UUY02555.1"/>
    <property type="molecule type" value="Genomic_DNA"/>
</dbReference>
<protein>
    <submittedName>
        <fullName evidence="6">Acetyl-CoA acetyltransferase</fullName>
    </submittedName>
</protein>
<evidence type="ECO:0000259" key="5">
    <source>
        <dbReference type="Pfam" id="PF18313"/>
    </source>
</evidence>
<keyword evidence="3" id="KW-0012">Acyltransferase</keyword>
<gene>
    <name evidence="6" type="ORF">LRS13_17920</name>
</gene>
<dbReference type="Gene3D" id="3.40.47.10">
    <property type="match status" value="1"/>
</dbReference>
<dbReference type="CDD" id="cd00829">
    <property type="entry name" value="SCP-x_thiolase"/>
    <property type="match status" value="1"/>
</dbReference>
<evidence type="ECO:0000313" key="6">
    <source>
        <dbReference type="EMBL" id="UUY02555.1"/>
    </source>
</evidence>
<reference evidence="7" key="1">
    <citation type="submission" date="2021-11" db="EMBL/GenBank/DDBJ databases">
        <title>Cultivation dependent microbiological survey of springs from the worlds oldest radium mine currently devoted to the extraction of radon-saturated water.</title>
        <authorList>
            <person name="Kapinusova G."/>
            <person name="Smrhova T."/>
            <person name="Strejcek M."/>
            <person name="Suman J."/>
            <person name="Jani K."/>
            <person name="Pajer P."/>
            <person name="Uhlik O."/>
        </authorList>
    </citation>
    <scope>NUCLEOTIDE SEQUENCE [LARGE SCALE GENOMIC DNA]</scope>
    <source>
        <strain evidence="7">J379</strain>
    </source>
</reference>
<feature type="domain" description="Thiolase-like protein type 1 additional C-terminal" evidence="5">
    <location>
        <begin position="430"/>
        <end position="492"/>
    </location>
</feature>
<evidence type="ECO:0000256" key="2">
    <source>
        <dbReference type="ARBA" id="ARBA00022679"/>
    </source>
</evidence>
<evidence type="ECO:0000256" key="1">
    <source>
        <dbReference type="ARBA" id="ARBA00010982"/>
    </source>
</evidence>
<feature type="region of interest" description="Disordered" evidence="4">
    <location>
        <begin position="133"/>
        <end position="161"/>
    </location>
</feature>
<dbReference type="PANTHER" id="PTHR18919">
    <property type="entry name" value="ACETYL-COA C-ACYLTRANSFERASE"/>
    <property type="match status" value="1"/>
</dbReference>
<dbReference type="Gene3D" id="2.40.50.840">
    <property type="match status" value="1"/>
</dbReference>
<organism evidence="6 7">
    <name type="scientific">Svornostia abyssi</name>
    <dbReference type="NCBI Taxonomy" id="2898438"/>
    <lineage>
        <taxon>Bacteria</taxon>
        <taxon>Bacillati</taxon>
        <taxon>Actinomycetota</taxon>
        <taxon>Thermoleophilia</taxon>
        <taxon>Solirubrobacterales</taxon>
        <taxon>Baekduiaceae</taxon>
        <taxon>Svornostia</taxon>
    </lineage>
</organism>
<feature type="compositionally biased region" description="Basic and acidic residues" evidence="4">
    <location>
        <begin position="142"/>
        <end position="158"/>
    </location>
</feature>
<accession>A0ABY5PDN3</accession>
<dbReference type="Proteomes" id="UP001058860">
    <property type="component" value="Chromosome"/>
</dbReference>
<dbReference type="Pfam" id="PF18313">
    <property type="entry name" value="TLP1_add_C"/>
    <property type="match status" value="1"/>
</dbReference>
<sequence length="505" mass="53234">MTTPDDPNLPVIVGIGEHVRRPGDSGPSEPAQLMEIAIRAALDDAGAGDALLQRIGLIAAVPTASWGDGDPGRRVAELLGISAPTVRTSNQGGNGPGVLMATIGTRIQAGELDAAVLCGAEALKTLSDAMKRGEQPDWPAADPDRAAGEVLEPDRPANTDDETAVGLIAPIMAYPLLEQAIRVDAGRTPDEQLDLIARMWSRFSDVAATNPYAWSHTTYTPEEIRTPSPANRQVTLPYTKLLNSNLQVDQSAAVLVCSAATARELGVPRDRWVFVHAAAHATDEWFLSQRRELHRSPAIRACGEAALGHAGVRAQDLGPVDLYSCFPSAVQLAARELGLPVDDPGRPLTCTGGLTFFGGPGNNYATHGIAAVARQLREAPAGTTGLSTALGWYATKHAVGVYGNEPPARGFAAFAAEPEHPEPREVATPGDVRGIAESCTLIYDRGGDPSYGILFALLDDGRRALGHTNDPEVMAAMAHDDILGEPVDLRADRSFTPSCLTGASR</sequence>
<proteinExistence type="inferred from homology"/>
<evidence type="ECO:0000256" key="4">
    <source>
        <dbReference type="SAM" id="MobiDB-lite"/>
    </source>
</evidence>